<evidence type="ECO:0000256" key="4">
    <source>
        <dbReference type="SAM" id="Phobius"/>
    </source>
</evidence>
<dbReference type="InterPro" id="IPR029058">
    <property type="entry name" value="AB_hydrolase_fold"/>
</dbReference>
<dbReference type="SUPFAM" id="SSF53474">
    <property type="entry name" value="alpha/beta-Hydrolases"/>
    <property type="match status" value="1"/>
</dbReference>
<sequence>MGSTTKNNDTVLLLEEEQEGSSSSNNGHHHHHHHHHNNTSSSNNPPPNPDFALLDIAARILFKILKRSWPVSLSFVIIAFLLYWFLGGFTAFLLIFLAFTGLLLGLLYHAGDRLLYHPDQPPSSRVQIPSPASFGLSFENVYLKSTDSTKLHAFFVKQPQDSLGSVPTVLYLHGNAGNIGHRLLNVKGIIAYLKCNVLLLEYRGYGQSDGAPSEEGLYKDAQAALDYLKQRSDIHSSKIVIFGRSLGGAVAIDLSSRTENRDKVACVLIENTFTSVPDIARELFNFRVVQWIPSWFYKNQFLSRWKVRKMTTPALFLSGGADPLIPSKMMKELFEACGSTVKRLAKFPNGTHNETWTCPQYYQTISYFFEEDVRINGNVGGRERPRTPTPLINGNMHLSVIY</sequence>
<gene>
    <name evidence="6" type="primary">ABHDD</name>
</gene>
<dbReference type="Gene3D" id="3.40.50.1820">
    <property type="entry name" value="alpha/beta hydrolase"/>
    <property type="match status" value="1"/>
</dbReference>
<name>C1BT46_LEPSM</name>
<keyword evidence="6" id="KW-0378">Hydrolase</keyword>
<evidence type="ECO:0000256" key="2">
    <source>
        <dbReference type="ARBA" id="ARBA00042701"/>
    </source>
</evidence>
<dbReference type="AlphaFoldDB" id="C1BT46"/>
<organism evidence="6">
    <name type="scientific">Lepeophtheirus salmonis</name>
    <name type="common">Salmon louse</name>
    <name type="synonym">Caligus salmonis</name>
    <dbReference type="NCBI Taxonomy" id="72036"/>
    <lineage>
        <taxon>Eukaryota</taxon>
        <taxon>Metazoa</taxon>
        <taxon>Ecdysozoa</taxon>
        <taxon>Arthropoda</taxon>
        <taxon>Crustacea</taxon>
        <taxon>Multicrustacea</taxon>
        <taxon>Hexanauplia</taxon>
        <taxon>Copepoda</taxon>
        <taxon>Siphonostomatoida</taxon>
        <taxon>Caligidae</taxon>
        <taxon>Lepeophtheirus</taxon>
    </lineage>
</organism>
<dbReference type="Pfam" id="PF00561">
    <property type="entry name" value="Abhydrolase_1"/>
    <property type="match status" value="1"/>
</dbReference>
<reference evidence="6" key="1">
    <citation type="submission" date="2009-06" db="EMBL/GenBank/DDBJ databases">
        <title>Lepeophtheirus salmonis ESTs and full-length cDNAs.</title>
        <authorList>
            <person name="Yasuike M."/>
            <person name="von Schalburg K."/>
            <person name="Cooper G."/>
            <person name="Leong J."/>
            <person name="Jones S.R.M."/>
            <person name="Koop B.F."/>
        </authorList>
    </citation>
    <scope>NUCLEOTIDE SEQUENCE</scope>
    <source>
        <strain evidence="6">Pacific form</strain>
        <tissue evidence="6">Whole</tissue>
    </source>
</reference>
<dbReference type="OrthoDB" id="10249433at2759"/>
<feature type="compositionally biased region" description="Basic residues" evidence="3">
    <location>
        <begin position="27"/>
        <end position="37"/>
    </location>
</feature>
<feature type="domain" description="AB hydrolase-1" evidence="5">
    <location>
        <begin position="167"/>
        <end position="274"/>
    </location>
</feature>
<dbReference type="InterPro" id="IPR000073">
    <property type="entry name" value="AB_hydrolase_1"/>
</dbReference>
<keyword evidence="4" id="KW-0812">Transmembrane</keyword>
<proteinExistence type="evidence at transcript level"/>
<dbReference type="EMBL" id="BT077775">
    <property type="protein sequence ID" value="ACO12199.1"/>
    <property type="molecule type" value="mRNA"/>
</dbReference>
<evidence type="ECO:0000256" key="3">
    <source>
        <dbReference type="SAM" id="MobiDB-lite"/>
    </source>
</evidence>
<evidence type="ECO:0000259" key="5">
    <source>
        <dbReference type="Pfam" id="PF00561"/>
    </source>
</evidence>
<dbReference type="PANTHER" id="PTHR12277">
    <property type="entry name" value="ALPHA/BETA HYDROLASE DOMAIN-CONTAINING PROTEIN"/>
    <property type="match status" value="1"/>
</dbReference>
<evidence type="ECO:0000256" key="1">
    <source>
        <dbReference type="ARBA" id="ARBA00040125"/>
    </source>
</evidence>
<keyword evidence="4" id="KW-0472">Membrane</keyword>
<accession>C1BT46</accession>
<evidence type="ECO:0000313" key="6">
    <source>
        <dbReference type="EMBL" id="ACO12199.1"/>
    </source>
</evidence>
<feature type="transmembrane region" description="Helical" evidence="4">
    <location>
        <begin position="69"/>
        <end position="86"/>
    </location>
</feature>
<dbReference type="PANTHER" id="PTHR12277:SF81">
    <property type="entry name" value="PROTEIN ABHD13"/>
    <property type="match status" value="1"/>
</dbReference>
<keyword evidence="4" id="KW-1133">Transmembrane helix</keyword>
<dbReference type="GO" id="GO:0008474">
    <property type="term" value="F:palmitoyl-(protein) hydrolase activity"/>
    <property type="evidence" value="ECO:0007669"/>
    <property type="project" value="TreeGrafter"/>
</dbReference>
<dbReference type="GO" id="GO:0016020">
    <property type="term" value="C:membrane"/>
    <property type="evidence" value="ECO:0007669"/>
    <property type="project" value="TreeGrafter"/>
</dbReference>
<protein>
    <recommendedName>
        <fullName evidence="1">Protein ABHD13</fullName>
    </recommendedName>
    <alternativeName>
        <fullName evidence="2">Alpha/beta hydrolase domain-containing protein 13</fullName>
    </alternativeName>
</protein>
<feature type="region of interest" description="Disordered" evidence="3">
    <location>
        <begin position="16"/>
        <end position="46"/>
    </location>
</feature>